<accession>A0A2D0KKX2</accession>
<keyword evidence="4 6" id="KW-1133">Transmembrane helix</keyword>
<proteinExistence type="predicted"/>
<evidence type="ECO:0000256" key="5">
    <source>
        <dbReference type="ARBA" id="ARBA00023136"/>
    </source>
</evidence>
<evidence type="ECO:0000313" key="9">
    <source>
        <dbReference type="Proteomes" id="UP000222366"/>
    </source>
</evidence>
<comment type="caution">
    <text evidence="8">The sequence shown here is derived from an EMBL/GenBank/DDBJ whole genome shotgun (WGS) entry which is preliminary data.</text>
</comment>
<evidence type="ECO:0000256" key="3">
    <source>
        <dbReference type="ARBA" id="ARBA00022692"/>
    </source>
</evidence>
<keyword evidence="3 6" id="KW-0812">Transmembrane</keyword>
<organism evidence="8 9">
    <name type="scientific">Xenorhabdus stockiae</name>
    <dbReference type="NCBI Taxonomy" id="351614"/>
    <lineage>
        <taxon>Bacteria</taxon>
        <taxon>Pseudomonadati</taxon>
        <taxon>Pseudomonadota</taxon>
        <taxon>Gammaproteobacteria</taxon>
        <taxon>Enterobacterales</taxon>
        <taxon>Morganellaceae</taxon>
        <taxon>Xenorhabdus</taxon>
    </lineage>
</organism>
<protein>
    <submittedName>
        <fullName evidence="8">Permease</fullName>
    </submittedName>
</protein>
<dbReference type="EMBL" id="NJAJ01000038">
    <property type="protein sequence ID" value="PHM64046.1"/>
    <property type="molecule type" value="Genomic_DNA"/>
</dbReference>
<evidence type="ECO:0000256" key="1">
    <source>
        <dbReference type="ARBA" id="ARBA00004651"/>
    </source>
</evidence>
<dbReference type="GO" id="GO:0016020">
    <property type="term" value="C:membrane"/>
    <property type="evidence" value="ECO:0007669"/>
    <property type="project" value="InterPro"/>
</dbReference>
<dbReference type="InterPro" id="IPR037185">
    <property type="entry name" value="EmrE-like"/>
</dbReference>
<dbReference type="SUPFAM" id="SSF103481">
    <property type="entry name" value="Multidrug resistance efflux transporter EmrE"/>
    <property type="match status" value="1"/>
</dbReference>
<dbReference type="Proteomes" id="UP000222366">
    <property type="component" value="Unassembled WGS sequence"/>
</dbReference>
<sequence>MQHLADFYMEIAGSVVAYLFWNMAIAIRGAGKTAIFFNFVPVFALAIQAIVGDCPSLTQLTGSALTIIGVLIGQGISKISGKNSQ</sequence>
<dbReference type="AlphaFoldDB" id="A0A2D0KKX2"/>
<keyword evidence="9" id="KW-1185">Reference proteome</keyword>
<feature type="transmembrane region" description="Helical" evidence="6">
    <location>
        <begin position="57"/>
        <end position="76"/>
    </location>
</feature>
<feature type="domain" description="EamA" evidence="7">
    <location>
        <begin position="7"/>
        <end position="72"/>
    </location>
</feature>
<feature type="transmembrane region" description="Helical" evidence="6">
    <location>
        <begin position="6"/>
        <end position="27"/>
    </location>
</feature>
<gene>
    <name evidence="8" type="ORF">Xsto_03382</name>
</gene>
<keyword evidence="5 6" id="KW-0472">Membrane</keyword>
<reference evidence="8 9" key="1">
    <citation type="journal article" date="2017" name="Nat. Microbiol.">
        <title>Natural product diversity associated with the nematode symbionts Photorhabdus and Xenorhabdus.</title>
        <authorList>
            <person name="Tobias N.J."/>
            <person name="Wolff H."/>
            <person name="Djahanschiri B."/>
            <person name="Grundmann F."/>
            <person name="Kronenwerth M."/>
            <person name="Shi Y.M."/>
            <person name="Simonyi S."/>
            <person name="Grun P."/>
            <person name="Shapiro-Ilan D."/>
            <person name="Pidot S.J."/>
            <person name="Stinear T.P."/>
            <person name="Ebersberger I."/>
            <person name="Bode H.B."/>
        </authorList>
    </citation>
    <scope>NUCLEOTIDE SEQUENCE [LARGE SCALE GENOMIC DNA]</scope>
    <source>
        <strain evidence="8 9">DSM 17904</strain>
    </source>
</reference>
<dbReference type="Pfam" id="PF00892">
    <property type="entry name" value="EamA"/>
    <property type="match status" value="1"/>
</dbReference>
<feature type="transmembrane region" description="Helical" evidence="6">
    <location>
        <begin position="34"/>
        <end position="51"/>
    </location>
</feature>
<evidence type="ECO:0000256" key="2">
    <source>
        <dbReference type="ARBA" id="ARBA00022475"/>
    </source>
</evidence>
<evidence type="ECO:0000256" key="6">
    <source>
        <dbReference type="SAM" id="Phobius"/>
    </source>
</evidence>
<evidence type="ECO:0000313" key="8">
    <source>
        <dbReference type="EMBL" id="PHM64046.1"/>
    </source>
</evidence>
<dbReference type="InterPro" id="IPR000620">
    <property type="entry name" value="EamA_dom"/>
</dbReference>
<evidence type="ECO:0000256" key="4">
    <source>
        <dbReference type="ARBA" id="ARBA00022989"/>
    </source>
</evidence>
<evidence type="ECO:0000259" key="7">
    <source>
        <dbReference type="Pfam" id="PF00892"/>
    </source>
</evidence>
<keyword evidence="2" id="KW-1003">Cell membrane</keyword>
<name>A0A2D0KKX2_9GAMM</name>
<comment type="subcellular location">
    <subcellularLocation>
        <location evidence="1">Cell membrane</location>
        <topology evidence="1">Multi-pass membrane protein</topology>
    </subcellularLocation>
</comment>